<reference evidence="1 2" key="1">
    <citation type="submission" date="2021-06" db="EMBL/GenBank/DDBJ databases">
        <title>Caerostris darwini draft genome.</title>
        <authorList>
            <person name="Kono N."/>
            <person name="Arakawa K."/>
        </authorList>
    </citation>
    <scope>NUCLEOTIDE SEQUENCE [LARGE SCALE GENOMIC DNA]</scope>
</reference>
<sequence>MAVYPRCKRSSPWMLEIIQIDKVLPEDVGVEHLMPNKNDDDSEVTEWSDLEEDGMEDDVYDLDWEEITDQFVGSIYFPVERNRPSAEVSFDCESKYHACRRCPEILFECGTSGFMLQGNRSGGIESDLKKFRQLKRLLVREVEEESLEYLLRNALNLRELLLVDAVCLNHTLLHEIFKF</sequence>
<dbReference type="Proteomes" id="UP001054837">
    <property type="component" value="Unassembled WGS sequence"/>
</dbReference>
<keyword evidence="2" id="KW-1185">Reference proteome</keyword>
<evidence type="ECO:0000313" key="1">
    <source>
        <dbReference type="EMBL" id="GIY75092.1"/>
    </source>
</evidence>
<comment type="caution">
    <text evidence="1">The sequence shown here is derived from an EMBL/GenBank/DDBJ whole genome shotgun (WGS) entry which is preliminary data.</text>
</comment>
<organism evidence="1 2">
    <name type="scientific">Caerostris darwini</name>
    <dbReference type="NCBI Taxonomy" id="1538125"/>
    <lineage>
        <taxon>Eukaryota</taxon>
        <taxon>Metazoa</taxon>
        <taxon>Ecdysozoa</taxon>
        <taxon>Arthropoda</taxon>
        <taxon>Chelicerata</taxon>
        <taxon>Arachnida</taxon>
        <taxon>Araneae</taxon>
        <taxon>Araneomorphae</taxon>
        <taxon>Entelegynae</taxon>
        <taxon>Araneoidea</taxon>
        <taxon>Araneidae</taxon>
        <taxon>Caerostris</taxon>
    </lineage>
</organism>
<accession>A0AAV4VXM1</accession>
<gene>
    <name evidence="1" type="ORF">CDAR_371931</name>
</gene>
<dbReference type="AlphaFoldDB" id="A0AAV4VXM1"/>
<name>A0AAV4VXM1_9ARAC</name>
<evidence type="ECO:0000313" key="2">
    <source>
        <dbReference type="Proteomes" id="UP001054837"/>
    </source>
</evidence>
<protein>
    <submittedName>
        <fullName evidence="1">Uncharacterized protein</fullName>
    </submittedName>
</protein>
<proteinExistence type="predicted"/>
<dbReference type="EMBL" id="BPLQ01013825">
    <property type="protein sequence ID" value="GIY75092.1"/>
    <property type="molecule type" value="Genomic_DNA"/>
</dbReference>